<dbReference type="AlphaFoldDB" id="A0A7Z0K9Z4"/>
<protein>
    <submittedName>
        <fullName evidence="7">Cell division protein FtsI (Penicillin-binding protein 3)</fullName>
    </submittedName>
</protein>
<evidence type="ECO:0000313" key="8">
    <source>
        <dbReference type="Proteomes" id="UP000535437"/>
    </source>
</evidence>
<evidence type="ECO:0000256" key="2">
    <source>
        <dbReference type="ARBA" id="ARBA00007171"/>
    </source>
</evidence>
<evidence type="ECO:0000313" key="7">
    <source>
        <dbReference type="EMBL" id="NYJ79249.1"/>
    </source>
</evidence>
<dbReference type="SUPFAM" id="SSF56601">
    <property type="entry name" value="beta-lactamase/transpeptidase-like"/>
    <property type="match status" value="1"/>
</dbReference>
<dbReference type="Proteomes" id="UP000535437">
    <property type="component" value="Unassembled WGS sequence"/>
</dbReference>
<dbReference type="GO" id="GO:0005886">
    <property type="term" value="C:plasma membrane"/>
    <property type="evidence" value="ECO:0007669"/>
    <property type="project" value="TreeGrafter"/>
</dbReference>
<dbReference type="PANTHER" id="PTHR30627:SF1">
    <property type="entry name" value="PEPTIDOGLYCAN D,D-TRANSPEPTIDASE FTSI"/>
    <property type="match status" value="1"/>
</dbReference>
<evidence type="ECO:0000259" key="6">
    <source>
        <dbReference type="Pfam" id="PF03717"/>
    </source>
</evidence>
<dbReference type="RefSeq" id="WP_246348841.1">
    <property type="nucleotide sequence ID" value="NZ_BAAALL010000001.1"/>
</dbReference>
<comment type="caution">
    <text evidence="7">The sequence shown here is derived from an EMBL/GenBank/DDBJ whole genome shotgun (WGS) entry which is preliminary data.</text>
</comment>
<dbReference type="Gene3D" id="3.30.450.330">
    <property type="match status" value="1"/>
</dbReference>
<evidence type="ECO:0000256" key="1">
    <source>
        <dbReference type="ARBA" id="ARBA00004370"/>
    </source>
</evidence>
<feature type="domain" description="Penicillin-binding protein dimerisation" evidence="6">
    <location>
        <begin position="66"/>
        <end position="226"/>
    </location>
</feature>
<evidence type="ECO:0000256" key="4">
    <source>
        <dbReference type="SAM" id="MobiDB-lite"/>
    </source>
</evidence>
<evidence type="ECO:0000256" key="3">
    <source>
        <dbReference type="ARBA" id="ARBA00023136"/>
    </source>
</evidence>
<dbReference type="Gene3D" id="3.90.1310.10">
    <property type="entry name" value="Penicillin-binding protein 2a (Domain 2)"/>
    <property type="match status" value="1"/>
</dbReference>
<comment type="similarity">
    <text evidence="2">Belongs to the transpeptidase family.</text>
</comment>
<dbReference type="GO" id="GO:0071555">
    <property type="term" value="P:cell wall organization"/>
    <property type="evidence" value="ECO:0007669"/>
    <property type="project" value="TreeGrafter"/>
</dbReference>
<name>A0A7Z0K9Z4_9MICC</name>
<dbReference type="Pfam" id="PF03717">
    <property type="entry name" value="PBP_dimer"/>
    <property type="match status" value="1"/>
</dbReference>
<sequence>MVTSNQSVDDRRTREGKVMSQRMRIGLAALIALLLVLGVRLFHVQGLDPSGHAQAAVSERLRSIPLPAERGDILDAEGRTLATSVQRYDLVVDQRLVDDFRVRDEVTGLWTTMPLQTAIADLAEILDAEPDDLEERMSGDRAYSVLARSITPDERRRAEDLDIPGLYAEPVSQRTYPSGAVAGSILGFVGSDGAPLEGLELAQDSALSGTDGERTFEIAADGVRIPTAPFEEIPAEDGQDVRLTVDQDLQWFAQEAIAQKANEYSAVWGNVTIMDVRTGEILAMADSETVDPADPGATDELFRRPIALTQDFEPGSTGKGITFALALEEGAVLPTDAFTVPNRQEFDGQVINDSMRHETFDMTAAGIFARSYNTGTVMIGNEVSEQDRYDWMRRVGIGEELDVGLTSSADSVLRPPEEWDARQPFTTQFGQGYTTTVLHNISQFQTFVNDGVRVDPTLIDSYIDPDGTEHPVEGGSERVFSSETSEEMLKLMEGVVDHGTARAAQIPGYRVGGKTGTGQAAGEGGGFDGHTTSFIGVAPLDDPQYLVSVTVHRPQGNWRDWTVADTFSDVMSYVLSTRNVPPSGEESEAYDAFVGDDQDRPW</sequence>
<keyword evidence="8" id="KW-1185">Reference proteome</keyword>
<keyword evidence="7" id="KW-0132">Cell division</keyword>
<reference evidence="7 8" key="1">
    <citation type="submission" date="2020-07" db="EMBL/GenBank/DDBJ databases">
        <title>Sequencing the genomes of 1000 actinobacteria strains.</title>
        <authorList>
            <person name="Klenk H.-P."/>
        </authorList>
    </citation>
    <scope>NUCLEOTIDE SEQUENCE [LARGE SCALE GENOMIC DNA]</scope>
    <source>
        <strain evidence="7 8">DSM 15475</strain>
    </source>
</reference>
<proteinExistence type="inferred from homology"/>
<comment type="subcellular location">
    <subcellularLocation>
        <location evidence="1">Membrane</location>
    </subcellularLocation>
</comment>
<dbReference type="PANTHER" id="PTHR30627">
    <property type="entry name" value="PEPTIDOGLYCAN D,D-TRANSPEPTIDASE"/>
    <property type="match status" value="1"/>
</dbReference>
<dbReference type="GO" id="GO:0008658">
    <property type="term" value="F:penicillin binding"/>
    <property type="evidence" value="ECO:0007669"/>
    <property type="project" value="InterPro"/>
</dbReference>
<dbReference type="Gene3D" id="3.40.710.10">
    <property type="entry name" value="DD-peptidase/beta-lactamase superfamily"/>
    <property type="match status" value="1"/>
</dbReference>
<dbReference type="InterPro" id="IPR001460">
    <property type="entry name" value="PCN-bd_Tpept"/>
</dbReference>
<keyword evidence="7" id="KW-0131">Cell cycle</keyword>
<dbReference type="GO" id="GO:0051301">
    <property type="term" value="P:cell division"/>
    <property type="evidence" value="ECO:0007669"/>
    <property type="project" value="UniProtKB-KW"/>
</dbReference>
<keyword evidence="3" id="KW-0472">Membrane</keyword>
<evidence type="ECO:0000259" key="5">
    <source>
        <dbReference type="Pfam" id="PF00905"/>
    </source>
</evidence>
<accession>A0A7Z0K9Z4</accession>
<dbReference type="InterPro" id="IPR036138">
    <property type="entry name" value="PBP_dimer_sf"/>
</dbReference>
<dbReference type="InterPro" id="IPR005311">
    <property type="entry name" value="PBP_dimer"/>
</dbReference>
<feature type="domain" description="Penicillin-binding protein transpeptidase" evidence="5">
    <location>
        <begin position="271"/>
        <end position="571"/>
    </location>
</feature>
<dbReference type="SUPFAM" id="SSF56519">
    <property type="entry name" value="Penicillin binding protein dimerisation domain"/>
    <property type="match status" value="1"/>
</dbReference>
<dbReference type="InterPro" id="IPR012338">
    <property type="entry name" value="Beta-lactam/transpept-like"/>
</dbReference>
<dbReference type="EMBL" id="JACCFY010000001">
    <property type="protein sequence ID" value="NYJ79249.1"/>
    <property type="molecule type" value="Genomic_DNA"/>
</dbReference>
<feature type="region of interest" description="Disordered" evidence="4">
    <location>
        <begin position="578"/>
        <end position="602"/>
    </location>
</feature>
<dbReference type="Pfam" id="PF00905">
    <property type="entry name" value="Transpeptidase"/>
    <property type="match status" value="1"/>
</dbReference>
<organism evidence="7 8">
    <name type="scientific">Nesterenkonia xinjiangensis</name>
    <dbReference type="NCBI Taxonomy" id="225327"/>
    <lineage>
        <taxon>Bacteria</taxon>
        <taxon>Bacillati</taxon>
        <taxon>Actinomycetota</taxon>
        <taxon>Actinomycetes</taxon>
        <taxon>Micrococcales</taxon>
        <taxon>Micrococcaceae</taxon>
        <taxon>Nesterenkonia</taxon>
    </lineage>
</organism>
<gene>
    <name evidence="7" type="ORF">HNR09_002660</name>
</gene>
<dbReference type="InterPro" id="IPR050515">
    <property type="entry name" value="Beta-lactam/transpept"/>
</dbReference>